<protein>
    <submittedName>
        <fullName evidence="1">Uncharacterized protein</fullName>
    </submittedName>
</protein>
<proteinExistence type="predicted"/>
<organism evidence="1 2">
    <name type="scientific">Enterococcus dongliensis</name>
    <dbReference type="NCBI Taxonomy" id="2559925"/>
    <lineage>
        <taxon>Bacteria</taxon>
        <taxon>Bacillati</taxon>
        <taxon>Bacillota</taxon>
        <taxon>Bacilli</taxon>
        <taxon>Lactobacillales</taxon>
        <taxon>Enterococcaceae</taxon>
        <taxon>Enterococcus</taxon>
    </lineage>
</organism>
<comment type="caution">
    <text evidence="1">The sequence shown here is derived from an EMBL/GenBank/DDBJ whole genome shotgun (WGS) entry which is preliminary data.</text>
</comment>
<dbReference type="EMBL" id="JARPYT010000016">
    <property type="protein sequence ID" value="MDT2637939.1"/>
    <property type="molecule type" value="Genomic_DNA"/>
</dbReference>
<accession>A0AAW8TI10</accession>
<name>A0AAW8TI10_9ENTE</name>
<dbReference type="AlphaFoldDB" id="A0AAW8TI10"/>
<evidence type="ECO:0000313" key="2">
    <source>
        <dbReference type="Proteomes" id="UP001245561"/>
    </source>
</evidence>
<evidence type="ECO:0000313" key="1">
    <source>
        <dbReference type="EMBL" id="MDT2637939.1"/>
    </source>
</evidence>
<dbReference type="RefSeq" id="WP_311817458.1">
    <property type="nucleotide sequence ID" value="NZ_JARPYT010000016.1"/>
</dbReference>
<dbReference type="Proteomes" id="UP001245561">
    <property type="component" value="Unassembled WGS sequence"/>
</dbReference>
<gene>
    <name evidence="1" type="ORF">P7D36_10585</name>
</gene>
<reference evidence="1" key="1">
    <citation type="submission" date="2023-03" db="EMBL/GenBank/DDBJ databases">
        <authorList>
            <person name="Shen W."/>
            <person name="Cai J."/>
        </authorList>
    </citation>
    <scope>NUCLEOTIDE SEQUENCE</scope>
    <source>
        <strain evidence="1">P55-2</strain>
    </source>
</reference>
<sequence>MSKKKKKRKASFNYDTRLLADRPSAEVLKIKEPLKEWLYKIAKGHNLPETYDSIDILICRPKSYTRKIMQYGHVGRMIELRDEVNDFIGIGRVREVFRDWIKNNNLTIASVSRVLFPEKSASYLSSVLNEDHSGTYSDEFVNEAFLKAKRLQENGLLKMDGKTIQETALDVADDLSTKKEVLIKKTTKEKKQTSTKKQGAEDKVVIFVTNYDTRQQTSINLGELKLNELNNFWKSLESVGAINKDVEFAVIVDDSTKKD</sequence>